<sequence>MYGETYFKQTTSKLYYWQGAISFGIGGALLVVYIVKYFNWMN</sequence>
<evidence type="ECO:0000256" key="1">
    <source>
        <dbReference type="SAM" id="Phobius"/>
    </source>
</evidence>
<protein>
    <submittedName>
        <fullName evidence="2">Uncharacterized protein</fullName>
    </submittedName>
</protein>
<accession>A0A090Q4I3</accession>
<feature type="transmembrane region" description="Helical" evidence="1">
    <location>
        <begin position="15"/>
        <end position="35"/>
    </location>
</feature>
<evidence type="ECO:0000313" key="2">
    <source>
        <dbReference type="EMBL" id="GAK97107.1"/>
    </source>
</evidence>
<comment type="caution">
    <text evidence="2">The sequence shown here is derived from an EMBL/GenBank/DDBJ whole genome shotgun (WGS) entry which is preliminary data.</text>
</comment>
<dbReference type="STRING" id="319236.BST91_04375"/>
<dbReference type="AlphaFoldDB" id="A0A090Q4I3"/>
<keyword evidence="3" id="KW-1185">Reference proteome</keyword>
<keyword evidence="1" id="KW-1133">Transmembrane helix</keyword>
<proteinExistence type="predicted"/>
<keyword evidence="1" id="KW-0472">Membrane</keyword>
<dbReference type="Proteomes" id="UP000029221">
    <property type="component" value="Unassembled WGS sequence"/>
</dbReference>
<name>A0A090Q4I3_9FLAO</name>
<organism evidence="2 3">
    <name type="scientific">Nonlabens tegetincola</name>
    <dbReference type="NCBI Taxonomy" id="323273"/>
    <lineage>
        <taxon>Bacteria</taxon>
        <taxon>Pseudomonadati</taxon>
        <taxon>Bacteroidota</taxon>
        <taxon>Flavobacteriia</taxon>
        <taxon>Flavobacteriales</taxon>
        <taxon>Flavobacteriaceae</taxon>
        <taxon>Nonlabens</taxon>
    </lineage>
</organism>
<evidence type="ECO:0000313" key="3">
    <source>
        <dbReference type="Proteomes" id="UP000029221"/>
    </source>
</evidence>
<dbReference type="EMBL" id="BBML01000004">
    <property type="protein sequence ID" value="GAK97107.1"/>
    <property type="molecule type" value="Genomic_DNA"/>
</dbReference>
<gene>
    <name evidence="2" type="ORF">JCM19294_613</name>
</gene>
<keyword evidence="1" id="KW-0812">Transmembrane</keyword>
<reference evidence="2" key="1">
    <citation type="journal article" date="2014" name="Genome Announc.">
        <title>Draft Genome Sequences of Marine Flavobacterium Nonlabens Strains NR17, NR24, NR27, NR32, NR33, and Ara13.</title>
        <authorList>
            <person name="Nakanishi M."/>
            <person name="Meirelles P."/>
            <person name="Suzuki R."/>
            <person name="Takatani N."/>
            <person name="Mino S."/>
            <person name="Suda W."/>
            <person name="Oshima K."/>
            <person name="Hattori M."/>
            <person name="Ohkuma M."/>
            <person name="Hosokawa M."/>
            <person name="Miyashita K."/>
            <person name="Thompson F.L."/>
            <person name="Niwa A."/>
            <person name="Sawabe T."/>
            <person name="Sawabe T."/>
        </authorList>
    </citation>
    <scope>NUCLEOTIDE SEQUENCE [LARGE SCALE GENOMIC DNA]</scope>
    <source>
        <strain evidence="2">JCM 19294</strain>
    </source>
</reference>